<protein>
    <recommendedName>
        <fullName evidence="4 5">Small ribosomal subunit protein bS18</fullName>
    </recommendedName>
</protein>
<keyword evidence="2 5" id="KW-0689">Ribosomal protein</keyword>
<keyword evidence="5" id="KW-0699">rRNA-binding</keyword>
<evidence type="ECO:0000256" key="4">
    <source>
        <dbReference type="ARBA" id="ARBA00035141"/>
    </source>
</evidence>
<dbReference type="PANTHER" id="PTHR13479">
    <property type="entry name" value="30S RIBOSOMAL PROTEIN S18"/>
    <property type="match status" value="1"/>
</dbReference>
<evidence type="ECO:0000313" key="8">
    <source>
        <dbReference type="EMBL" id="HEF65799.1"/>
    </source>
</evidence>
<feature type="region of interest" description="Disordered" evidence="7">
    <location>
        <begin position="1"/>
        <end position="33"/>
    </location>
</feature>
<comment type="similarity">
    <text evidence="1 5 6">Belongs to the bacterial ribosomal protein bS18 family.</text>
</comment>
<evidence type="ECO:0000256" key="2">
    <source>
        <dbReference type="ARBA" id="ARBA00022980"/>
    </source>
</evidence>
<dbReference type="SUPFAM" id="SSF46911">
    <property type="entry name" value="Ribosomal protein S18"/>
    <property type="match status" value="1"/>
</dbReference>
<evidence type="ECO:0000256" key="3">
    <source>
        <dbReference type="ARBA" id="ARBA00023274"/>
    </source>
</evidence>
<dbReference type="PRINTS" id="PR00974">
    <property type="entry name" value="RIBOSOMALS18"/>
</dbReference>
<keyword evidence="5" id="KW-0694">RNA-binding</keyword>
<dbReference type="GO" id="GO:0070181">
    <property type="term" value="F:small ribosomal subunit rRNA binding"/>
    <property type="evidence" value="ECO:0007669"/>
    <property type="project" value="TreeGrafter"/>
</dbReference>
<proteinExistence type="inferred from homology"/>
<comment type="subunit">
    <text evidence="5">Part of the 30S ribosomal subunit. Forms a tight heterodimer with protein bS6.</text>
</comment>
<dbReference type="InterPro" id="IPR036870">
    <property type="entry name" value="Ribosomal_bS18_sf"/>
</dbReference>
<dbReference type="Gene3D" id="4.10.640.10">
    <property type="entry name" value="Ribosomal protein S18"/>
    <property type="match status" value="1"/>
</dbReference>
<comment type="function">
    <text evidence="5">Binds as a heterodimer with protein bS6 to the central domain of the 16S rRNA, where it helps stabilize the platform of the 30S subunit.</text>
</comment>
<evidence type="ECO:0000256" key="7">
    <source>
        <dbReference type="SAM" id="MobiDB-lite"/>
    </source>
</evidence>
<dbReference type="EMBL" id="DSJL01000011">
    <property type="protein sequence ID" value="HEF65799.1"/>
    <property type="molecule type" value="Genomic_DNA"/>
</dbReference>
<name>A0A7C2B6S2_THERO</name>
<feature type="compositionally biased region" description="Acidic residues" evidence="7">
    <location>
        <begin position="1"/>
        <end position="16"/>
    </location>
</feature>
<evidence type="ECO:0000256" key="6">
    <source>
        <dbReference type="RuleBase" id="RU003910"/>
    </source>
</evidence>
<dbReference type="GO" id="GO:0003735">
    <property type="term" value="F:structural constituent of ribosome"/>
    <property type="evidence" value="ECO:0007669"/>
    <property type="project" value="InterPro"/>
</dbReference>
<dbReference type="GO" id="GO:0006412">
    <property type="term" value="P:translation"/>
    <property type="evidence" value="ECO:0007669"/>
    <property type="project" value="UniProtKB-UniRule"/>
</dbReference>
<dbReference type="PANTHER" id="PTHR13479:SF40">
    <property type="entry name" value="SMALL RIBOSOMAL SUBUNIT PROTEIN BS18M"/>
    <property type="match status" value="1"/>
</dbReference>
<dbReference type="PROSITE" id="PS00057">
    <property type="entry name" value="RIBOSOMAL_S18"/>
    <property type="match status" value="1"/>
</dbReference>
<dbReference type="AlphaFoldDB" id="A0A7C2B6S2"/>
<feature type="compositionally biased region" description="Low complexity" evidence="7">
    <location>
        <begin position="17"/>
        <end position="31"/>
    </location>
</feature>
<evidence type="ECO:0000256" key="1">
    <source>
        <dbReference type="ARBA" id="ARBA00005589"/>
    </source>
</evidence>
<organism evidence="8">
    <name type="scientific">Thermomicrobium roseum</name>
    <dbReference type="NCBI Taxonomy" id="500"/>
    <lineage>
        <taxon>Bacteria</taxon>
        <taxon>Pseudomonadati</taxon>
        <taxon>Thermomicrobiota</taxon>
        <taxon>Thermomicrobia</taxon>
        <taxon>Thermomicrobiales</taxon>
        <taxon>Thermomicrobiaceae</taxon>
        <taxon>Thermomicrobium</taxon>
    </lineage>
</organism>
<dbReference type="GO" id="GO:0022627">
    <property type="term" value="C:cytosolic small ribosomal subunit"/>
    <property type="evidence" value="ECO:0007669"/>
    <property type="project" value="TreeGrafter"/>
</dbReference>
<dbReference type="InterPro" id="IPR018275">
    <property type="entry name" value="Ribosomal_bS18_CS"/>
</dbReference>
<sequence>MMDELETTPVPDDEATAESPETTAAAARPSRQATTRYYPRKKVCAFCMDGIKKIDYKDFGRLRRYLSPQAKIEPRRSTGTCAKHQRQLARAIKRARHLALLPFVPER</sequence>
<gene>
    <name evidence="5 8" type="primary">rpsR</name>
    <name evidence="8" type="ORF">ENP47_09410</name>
</gene>
<comment type="caution">
    <text evidence="8">The sequence shown here is derived from an EMBL/GenBank/DDBJ whole genome shotgun (WGS) entry which is preliminary data.</text>
</comment>
<dbReference type="NCBIfam" id="TIGR00165">
    <property type="entry name" value="S18"/>
    <property type="match status" value="1"/>
</dbReference>
<dbReference type="HAMAP" id="MF_00270">
    <property type="entry name" value="Ribosomal_bS18"/>
    <property type="match status" value="1"/>
</dbReference>
<keyword evidence="3 5" id="KW-0687">Ribonucleoprotein</keyword>
<accession>A0A7C2B6S2</accession>
<evidence type="ECO:0000256" key="5">
    <source>
        <dbReference type="HAMAP-Rule" id="MF_00270"/>
    </source>
</evidence>
<reference evidence="8" key="1">
    <citation type="journal article" date="2020" name="mSystems">
        <title>Genome- and Community-Level Interaction Insights into Carbon Utilization and Element Cycling Functions of Hydrothermarchaeota in Hydrothermal Sediment.</title>
        <authorList>
            <person name="Zhou Z."/>
            <person name="Liu Y."/>
            <person name="Xu W."/>
            <person name="Pan J."/>
            <person name="Luo Z.H."/>
            <person name="Li M."/>
        </authorList>
    </citation>
    <scope>NUCLEOTIDE SEQUENCE [LARGE SCALE GENOMIC DNA]</scope>
    <source>
        <strain evidence="8">SpSt-222</strain>
    </source>
</reference>
<dbReference type="InterPro" id="IPR001648">
    <property type="entry name" value="Ribosomal_bS18"/>
</dbReference>
<dbReference type="Pfam" id="PF01084">
    <property type="entry name" value="Ribosomal_S18"/>
    <property type="match status" value="1"/>
</dbReference>